<sequence>MTSSSHFEHRRGSSKYLVYSGFLEALDKRNKAGPRRYPMKFSKSCPDEDYRFDPKTGTFLCVVPTAKLCFELCQSIGCNEWFFANMISTRNETVLPYHRCRCVPQLRMCLYNPVPRAYRDFE</sequence>
<reference evidence="1 2" key="1">
    <citation type="journal article" date="2019" name="BMC Genomics">
        <title>New insights from Opisthorchis felineus genome: update on genomics of the epidemiologically important liver flukes.</title>
        <authorList>
            <person name="Ershov N.I."/>
            <person name="Mordvinov V.A."/>
            <person name="Prokhortchouk E.B."/>
            <person name="Pakharukova M.Y."/>
            <person name="Gunbin K.V."/>
            <person name="Ustyantsev K."/>
            <person name="Genaev M.A."/>
            <person name="Blinov A.G."/>
            <person name="Mazur A."/>
            <person name="Boulygina E."/>
            <person name="Tsygankova S."/>
            <person name="Khrameeva E."/>
            <person name="Chekanov N."/>
            <person name="Fan G."/>
            <person name="Xiao A."/>
            <person name="Zhang H."/>
            <person name="Xu X."/>
            <person name="Yang H."/>
            <person name="Solovyev V."/>
            <person name="Lee S.M."/>
            <person name="Liu X."/>
            <person name="Afonnikov D.A."/>
            <person name="Skryabin K.G."/>
        </authorList>
    </citation>
    <scope>NUCLEOTIDE SEQUENCE [LARGE SCALE GENOMIC DNA]</scope>
    <source>
        <strain evidence="1">AK-0245</strain>
        <tissue evidence="1">Whole organism</tissue>
    </source>
</reference>
<name>A0A4S2LQR5_OPIFE</name>
<keyword evidence="2" id="KW-1185">Reference proteome</keyword>
<dbReference type="Proteomes" id="UP000308267">
    <property type="component" value="Unassembled WGS sequence"/>
</dbReference>
<accession>A0A4S2LQR5</accession>
<dbReference type="AlphaFoldDB" id="A0A4S2LQR5"/>
<gene>
    <name evidence="1" type="ORF">CRM22_005512</name>
</gene>
<comment type="caution">
    <text evidence="1">The sequence shown here is derived from an EMBL/GenBank/DDBJ whole genome shotgun (WGS) entry which is preliminary data.</text>
</comment>
<proteinExistence type="predicted"/>
<protein>
    <submittedName>
        <fullName evidence="1">Uncharacterized protein</fullName>
    </submittedName>
</protein>
<evidence type="ECO:0000313" key="1">
    <source>
        <dbReference type="EMBL" id="TGZ66101.1"/>
    </source>
</evidence>
<organism evidence="1 2">
    <name type="scientific">Opisthorchis felineus</name>
    <dbReference type="NCBI Taxonomy" id="147828"/>
    <lineage>
        <taxon>Eukaryota</taxon>
        <taxon>Metazoa</taxon>
        <taxon>Spiralia</taxon>
        <taxon>Lophotrochozoa</taxon>
        <taxon>Platyhelminthes</taxon>
        <taxon>Trematoda</taxon>
        <taxon>Digenea</taxon>
        <taxon>Opisthorchiida</taxon>
        <taxon>Opisthorchiata</taxon>
        <taxon>Opisthorchiidae</taxon>
        <taxon>Opisthorchis</taxon>
    </lineage>
</organism>
<evidence type="ECO:0000313" key="2">
    <source>
        <dbReference type="Proteomes" id="UP000308267"/>
    </source>
</evidence>
<dbReference type="OrthoDB" id="6222109at2759"/>
<dbReference type="EMBL" id="SJOL01006466">
    <property type="protein sequence ID" value="TGZ66101.1"/>
    <property type="molecule type" value="Genomic_DNA"/>
</dbReference>